<comment type="caution">
    <text evidence="6">The sequence shown here is derived from an EMBL/GenBank/DDBJ whole genome shotgun (WGS) entry which is preliminary data.</text>
</comment>
<dbReference type="GO" id="GO:0005525">
    <property type="term" value="F:GTP binding"/>
    <property type="evidence" value="ECO:0007669"/>
    <property type="project" value="UniProtKB-KW"/>
</dbReference>
<dbReference type="InterPro" id="IPR041095">
    <property type="entry name" value="EFG_II"/>
</dbReference>
<dbReference type="PANTHER" id="PTHR43261">
    <property type="entry name" value="TRANSLATION ELONGATION FACTOR G-RELATED"/>
    <property type="match status" value="1"/>
</dbReference>
<dbReference type="SMART" id="SM00838">
    <property type="entry name" value="EFG_C"/>
    <property type="match status" value="1"/>
</dbReference>
<feature type="domain" description="Elongation factor EFG" evidence="4">
    <location>
        <begin position="636"/>
        <end position="723"/>
    </location>
</feature>
<dbReference type="Pfam" id="PF00679">
    <property type="entry name" value="EFG_C"/>
    <property type="match status" value="1"/>
</dbReference>
<dbReference type="InterPro" id="IPR009000">
    <property type="entry name" value="Transl_B-barrel_sf"/>
</dbReference>
<keyword evidence="2" id="KW-0648">Protein biosynthesis</keyword>
<dbReference type="PANTHER" id="PTHR43261:SF1">
    <property type="entry name" value="RIBOSOME-RELEASING FACTOR 2, MITOCHONDRIAL"/>
    <property type="match status" value="1"/>
</dbReference>
<organism evidence="6 7">
    <name type="scientific">Ostreobium quekettii</name>
    <dbReference type="NCBI Taxonomy" id="121088"/>
    <lineage>
        <taxon>Eukaryota</taxon>
        <taxon>Viridiplantae</taxon>
        <taxon>Chlorophyta</taxon>
        <taxon>core chlorophytes</taxon>
        <taxon>Ulvophyceae</taxon>
        <taxon>TCBD clade</taxon>
        <taxon>Bryopsidales</taxon>
        <taxon>Ostreobineae</taxon>
        <taxon>Ostreobiaceae</taxon>
        <taxon>Ostreobium</taxon>
    </lineage>
</organism>
<dbReference type="InterPro" id="IPR000640">
    <property type="entry name" value="EFG_V-like"/>
</dbReference>
<dbReference type="InterPro" id="IPR035649">
    <property type="entry name" value="EFG_V"/>
</dbReference>
<dbReference type="Pfam" id="PF22042">
    <property type="entry name" value="EF-G_D2"/>
    <property type="match status" value="1"/>
</dbReference>
<dbReference type="InterPro" id="IPR020568">
    <property type="entry name" value="Ribosomal_Su5_D2-typ_SF"/>
</dbReference>
<dbReference type="Pfam" id="PF14492">
    <property type="entry name" value="EFG_III"/>
    <property type="match status" value="1"/>
</dbReference>
<evidence type="ECO:0000256" key="3">
    <source>
        <dbReference type="ARBA" id="ARBA00023134"/>
    </source>
</evidence>
<keyword evidence="1" id="KW-0547">Nucleotide-binding</keyword>
<gene>
    <name evidence="6" type="ORF">OSTQU699_LOCUS10392</name>
</gene>
<keyword evidence="3" id="KW-0342">GTP-binding</keyword>
<evidence type="ECO:0000256" key="2">
    <source>
        <dbReference type="ARBA" id="ARBA00022917"/>
    </source>
</evidence>
<dbReference type="InterPro" id="IPR027417">
    <property type="entry name" value="P-loop_NTPase"/>
</dbReference>
<evidence type="ECO:0000259" key="5">
    <source>
        <dbReference type="SMART" id="SM00889"/>
    </source>
</evidence>
<dbReference type="SUPFAM" id="SSF54211">
    <property type="entry name" value="Ribosomal protein S5 domain 2-like"/>
    <property type="match status" value="1"/>
</dbReference>
<name>A0A8S1JF78_9CHLO</name>
<dbReference type="InterPro" id="IPR005517">
    <property type="entry name" value="Transl_elong_EFG/EF2_IV"/>
</dbReference>
<proteinExistence type="predicted"/>
<dbReference type="EMBL" id="CAJHUC010003003">
    <property type="protein sequence ID" value="CAD7705037.1"/>
    <property type="molecule type" value="Genomic_DNA"/>
</dbReference>
<evidence type="ECO:0000313" key="7">
    <source>
        <dbReference type="Proteomes" id="UP000708148"/>
    </source>
</evidence>
<dbReference type="SMART" id="SM00889">
    <property type="entry name" value="EFG_IV"/>
    <property type="match status" value="1"/>
</dbReference>
<sequence>RGSALRDAAAPRSAGAAAPTADAAEALTSDGHVPSLTVAIVGRDGAGKTRLAAELLRLQPGKERGSLSSLSLGQPSADELTTEESATHFNTTLYNHLYAVDCGSHRLQIVDSPGHVERLPHIDMALRVANCSVYVAKMGAKVDSAGLRVWDHLETSQMPRALFVSQVDDGGKDAFEKCVSDLRDSIGILVVVLFAPYHDPETGALVGLIDVIKQELCIGDHSSLSRVPLPEAAVPIATAWLTNLIEVLAEADIDEDVSEAYLVEEVPPQDVLLRALTKSVLSRAVTPILCGSSATGMGADELDEFMVDHFPLAGPNAASSEWLGENSEGLEEVSPDPNGPFAGYVCGTHYDKYAGKCSDVLVLRGTLRAGDKIMDATTQAKYASHKLMRWSRVGELEEVEGGVAYPGDIVVLDHCDVHVNQTVCDPNKPVALDPLKFEKPRCTFRLDFGGGKSAKEDAKALSAIHMLLDEDPTLRLTRNDETSEFLLSGMGLLHLEVVKERLKTTHGIELALSTPHVAYHEAPGTKAHGLGRHKKQSGGHGQFGVAEILMEPLARGAGVEFVSEIKGASIPKQYIGSVERGVRDAFKNGPLGGFPVVDVRVRLVDGKTHSVDSGDAAFHQAGILAARDALSKAKCTLLEPVMMANINVPDANVGSISKDLLRRRGQVLAVNPKGHMSEIRCACPLAAVLDYSADLQQMTSGLGVFTMELDSYQEVPQNLADGILKSAGAGQ</sequence>
<dbReference type="GO" id="GO:0006412">
    <property type="term" value="P:translation"/>
    <property type="evidence" value="ECO:0007669"/>
    <property type="project" value="UniProtKB-KW"/>
</dbReference>
<dbReference type="InterPro" id="IPR035647">
    <property type="entry name" value="EFG_III/V"/>
</dbReference>
<dbReference type="Gene3D" id="3.30.230.10">
    <property type="match status" value="1"/>
</dbReference>
<dbReference type="AlphaFoldDB" id="A0A8S1JF78"/>
<dbReference type="SUPFAM" id="SSF50447">
    <property type="entry name" value="Translation proteins"/>
    <property type="match status" value="1"/>
</dbReference>
<feature type="domain" description="Translation elongation factor EFG/EF2" evidence="5">
    <location>
        <begin position="516"/>
        <end position="634"/>
    </location>
</feature>
<dbReference type="Gene3D" id="2.40.30.10">
    <property type="entry name" value="Translation factors"/>
    <property type="match status" value="1"/>
</dbReference>
<accession>A0A8S1JF78</accession>
<dbReference type="Gene3D" id="3.30.70.870">
    <property type="entry name" value="Elongation Factor G (Translational Gtpase), domain 3"/>
    <property type="match status" value="1"/>
</dbReference>
<dbReference type="InterPro" id="IPR053905">
    <property type="entry name" value="EF-G-like_DII"/>
</dbReference>
<dbReference type="GO" id="GO:0003924">
    <property type="term" value="F:GTPase activity"/>
    <property type="evidence" value="ECO:0007669"/>
    <property type="project" value="InterPro"/>
</dbReference>
<dbReference type="InterPro" id="IPR000795">
    <property type="entry name" value="T_Tr_GTP-bd_dom"/>
</dbReference>
<evidence type="ECO:0008006" key="8">
    <source>
        <dbReference type="Google" id="ProtNLM"/>
    </source>
</evidence>
<dbReference type="Pfam" id="PF00009">
    <property type="entry name" value="GTP_EFTU"/>
    <property type="match status" value="1"/>
</dbReference>
<protein>
    <recommendedName>
        <fullName evidence="8">Elongation factor G</fullName>
    </recommendedName>
</protein>
<dbReference type="Gene3D" id="3.30.70.240">
    <property type="match status" value="1"/>
</dbReference>
<evidence type="ECO:0000259" key="4">
    <source>
        <dbReference type="SMART" id="SM00838"/>
    </source>
</evidence>
<dbReference type="SUPFAM" id="SSF54980">
    <property type="entry name" value="EF-G C-terminal domain-like"/>
    <property type="match status" value="2"/>
</dbReference>
<dbReference type="Pfam" id="PF03764">
    <property type="entry name" value="EFG_IV"/>
    <property type="match status" value="1"/>
</dbReference>
<keyword evidence="7" id="KW-1185">Reference proteome</keyword>
<dbReference type="GO" id="GO:0032790">
    <property type="term" value="P:ribosome disassembly"/>
    <property type="evidence" value="ECO:0007669"/>
    <property type="project" value="TreeGrafter"/>
</dbReference>
<reference evidence="6" key="1">
    <citation type="submission" date="2020-12" db="EMBL/GenBank/DDBJ databases">
        <authorList>
            <person name="Iha C."/>
        </authorList>
    </citation>
    <scope>NUCLEOTIDE SEQUENCE</scope>
</reference>
<feature type="non-terminal residue" evidence="6">
    <location>
        <position position="1"/>
    </location>
</feature>
<dbReference type="Gene3D" id="3.40.50.300">
    <property type="entry name" value="P-loop containing nucleotide triphosphate hydrolases"/>
    <property type="match status" value="1"/>
</dbReference>
<dbReference type="InterPro" id="IPR014721">
    <property type="entry name" value="Ribsml_uS5_D2-typ_fold_subgr"/>
</dbReference>
<dbReference type="CDD" id="cd03713">
    <property type="entry name" value="EFG_mtEFG_C"/>
    <property type="match status" value="1"/>
</dbReference>
<dbReference type="SUPFAM" id="SSF52540">
    <property type="entry name" value="P-loop containing nucleoside triphosphate hydrolases"/>
    <property type="match status" value="1"/>
</dbReference>
<evidence type="ECO:0000256" key="1">
    <source>
        <dbReference type="ARBA" id="ARBA00022741"/>
    </source>
</evidence>
<evidence type="ECO:0000313" key="6">
    <source>
        <dbReference type="EMBL" id="CAD7705037.1"/>
    </source>
</evidence>
<dbReference type="OrthoDB" id="198619at2759"/>
<dbReference type="Proteomes" id="UP000708148">
    <property type="component" value="Unassembled WGS sequence"/>
</dbReference>